<dbReference type="Proteomes" id="UP000436016">
    <property type="component" value="Unassembled WGS sequence"/>
</dbReference>
<feature type="transmembrane region" description="Helical" evidence="1">
    <location>
        <begin position="6"/>
        <end position="31"/>
    </location>
</feature>
<feature type="transmembrane region" description="Helical" evidence="1">
    <location>
        <begin position="43"/>
        <end position="63"/>
    </location>
</feature>
<organism evidence="2 3">
    <name type="scientific">Oceanomicrobium pacificus</name>
    <dbReference type="NCBI Taxonomy" id="2692916"/>
    <lineage>
        <taxon>Bacteria</taxon>
        <taxon>Pseudomonadati</taxon>
        <taxon>Pseudomonadota</taxon>
        <taxon>Alphaproteobacteria</taxon>
        <taxon>Rhodobacterales</taxon>
        <taxon>Paracoccaceae</taxon>
        <taxon>Oceanomicrobium</taxon>
    </lineage>
</organism>
<sequence>MEQALEIIAGLMVLAGGFFCLVAGIGVVKLPDLFMRMHASTKAGTVGVGLTCLSLVLVGPTWIVAGKAVAVTLFMIATAPIGSHLIGRAAYRAGFTFWEPTIIEPIATETFPVDDDQA</sequence>
<keyword evidence="1" id="KW-1133">Transmembrane helix</keyword>
<evidence type="ECO:0000313" key="3">
    <source>
        <dbReference type="Proteomes" id="UP000436016"/>
    </source>
</evidence>
<evidence type="ECO:0000256" key="1">
    <source>
        <dbReference type="SAM" id="Phobius"/>
    </source>
</evidence>
<dbReference type="PANTHER" id="PTHR34703:SF1">
    <property type="entry name" value="ANTIPORTER SUBUNIT MNHG2-RELATED"/>
    <property type="match status" value="1"/>
</dbReference>
<name>A0A6B0TMT1_9RHOB</name>
<dbReference type="NCBIfam" id="NF009314">
    <property type="entry name" value="PRK12674.1-2"/>
    <property type="match status" value="1"/>
</dbReference>
<accession>A0A6B0TMT1</accession>
<gene>
    <name evidence="2" type="ORF">GSH16_00365</name>
</gene>
<dbReference type="RefSeq" id="WP_160850878.1">
    <property type="nucleotide sequence ID" value="NZ_WUWG01000001.1"/>
</dbReference>
<protein>
    <submittedName>
        <fullName evidence="2">Na+/H+ antiporter subunit G</fullName>
    </submittedName>
</protein>
<keyword evidence="1" id="KW-0472">Membrane</keyword>
<dbReference type="InterPro" id="IPR005133">
    <property type="entry name" value="PhaG_MnhG_YufB"/>
</dbReference>
<dbReference type="NCBIfam" id="TIGR01300">
    <property type="entry name" value="CPA3_mnhG_phaG"/>
    <property type="match status" value="1"/>
</dbReference>
<dbReference type="Pfam" id="PF03334">
    <property type="entry name" value="PhaG_MnhG_YufB"/>
    <property type="match status" value="1"/>
</dbReference>
<evidence type="ECO:0000313" key="2">
    <source>
        <dbReference type="EMBL" id="MXU63879.1"/>
    </source>
</evidence>
<dbReference type="EMBL" id="WUWG01000001">
    <property type="protein sequence ID" value="MXU63879.1"/>
    <property type="molecule type" value="Genomic_DNA"/>
</dbReference>
<keyword evidence="3" id="KW-1185">Reference proteome</keyword>
<keyword evidence="1" id="KW-0812">Transmembrane</keyword>
<dbReference type="GO" id="GO:0015385">
    <property type="term" value="F:sodium:proton antiporter activity"/>
    <property type="evidence" value="ECO:0007669"/>
    <property type="project" value="TreeGrafter"/>
</dbReference>
<comment type="caution">
    <text evidence="2">The sequence shown here is derived from an EMBL/GenBank/DDBJ whole genome shotgun (WGS) entry which is preliminary data.</text>
</comment>
<proteinExistence type="predicted"/>
<dbReference type="AlphaFoldDB" id="A0A6B0TMT1"/>
<reference evidence="2 3" key="1">
    <citation type="submission" date="2019-12" db="EMBL/GenBank/DDBJ databases">
        <title>Strain KN286 was isolated from seawater, which was collected from Caroline Seamount in the tropical western Pacific.</title>
        <authorList>
            <person name="Wang Q."/>
        </authorList>
    </citation>
    <scope>NUCLEOTIDE SEQUENCE [LARGE SCALE GENOMIC DNA]</scope>
    <source>
        <strain evidence="2 3">KN286</strain>
    </source>
</reference>
<dbReference type="PANTHER" id="PTHR34703">
    <property type="entry name" value="ANTIPORTER SUBUNIT MNHG2-RELATED"/>
    <property type="match status" value="1"/>
</dbReference>